<name>A0ABY6ZHV6_9BACL</name>
<feature type="transmembrane region" description="Helical" evidence="5">
    <location>
        <begin position="12"/>
        <end position="30"/>
    </location>
</feature>
<keyword evidence="4 5" id="KW-0472">Membrane</keyword>
<organism evidence="6 7">
    <name type="scientific">Alicyclobacillus fastidiosus</name>
    <dbReference type="NCBI Taxonomy" id="392011"/>
    <lineage>
        <taxon>Bacteria</taxon>
        <taxon>Bacillati</taxon>
        <taxon>Bacillota</taxon>
        <taxon>Bacilli</taxon>
        <taxon>Bacillales</taxon>
        <taxon>Alicyclobacillaceae</taxon>
        <taxon>Alicyclobacillus</taxon>
    </lineage>
</organism>
<evidence type="ECO:0000313" key="6">
    <source>
        <dbReference type="EMBL" id="WAH42484.1"/>
    </source>
</evidence>
<feature type="transmembrane region" description="Helical" evidence="5">
    <location>
        <begin position="130"/>
        <end position="150"/>
    </location>
</feature>
<evidence type="ECO:0000256" key="5">
    <source>
        <dbReference type="SAM" id="Phobius"/>
    </source>
</evidence>
<sequence>MITNYKEVVELLVAILTLGIDVFFVGAGLGTSNVNSKTLKLFLVYIGSFHVLFSFVGISIGTYLHQLIGTFSELIGGLVILSTGLFFFLTTIISSKETKGSSYPKIVTLAFAASTDCFSVGIGVSMHLHMILGMLFGFTSIGILSSYLGIRLGRKIGGHFESSADLVGSLCLIAVGGLFLIW</sequence>
<accession>A0ABY6ZHV6</accession>
<feature type="transmembrane region" description="Helical" evidence="5">
    <location>
        <begin position="42"/>
        <end position="68"/>
    </location>
</feature>
<dbReference type="EMBL" id="CP104067">
    <property type="protein sequence ID" value="WAH42484.1"/>
    <property type="molecule type" value="Genomic_DNA"/>
</dbReference>
<feature type="transmembrane region" description="Helical" evidence="5">
    <location>
        <begin position="74"/>
        <end position="94"/>
    </location>
</feature>
<dbReference type="Proteomes" id="UP001164761">
    <property type="component" value="Chromosome"/>
</dbReference>
<evidence type="ECO:0000256" key="3">
    <source>
        <dbReference type="ARBA" id="ARBA00022989"/>
    </source>
</evidence>
<evidence type="ECO:0000313" key="7">
    <source>
        <dbReference type="Proteomes" id="UP001164761"/>
    </source>
</evidence>
<dbReference type="RefSeq" id="WP_268006366.1">
    <property type="nucleotide sequence ID" value="NZ_BSUT01000001.1"/>
</dbReference>
<reference evidence="6" key="1">
    <citation type="submission" date="2022-08" db="EMBL/GenBank/DDBJ databases">
        <title>Alicyclobacillus fastidiosus DSM 17978, complete genome.</title>
        <authorList>
            <person name="Wang Q."/>
            <person name="Cai R."/>
            <person name="Wang Z."/>
        </authorList>
    </citation>
    <scope>NUCLEOTIDE SEQUENCE</scope>
    <source>
        <strain evidence="6">DSM 17978</strain>
    </source>
</reference>
<protein>
    <submittedName>
        <fullName evidence="6">Manganese efflux pump MntP family protein</fullName>
    </submittedName>
</protein>
<feature type="transmembrane region" description="Helical" evidence="5">
    <location>
        <begin position="162"/>
        <end position="181"/>
    </location>
</feature>
<keyword evidence="3 5" id="KW-1133">Transmembrane helix</keyword>
<dbReference type="Pfam" id="PF02659">
    <property type="entry name" value="Mntp"/>
    <property type="match status" value="1"/>
</dbReference>
<keyword evidence="1" id="KW-1003">Cell membrane</keyword>
<evidence type="ECO:0000256" key="2">
    <source>
        <dbReference type="ARBA" id="ARBA00022692"/>
    </source>
</evidence>
<dbReference type="InterPro" id="IPR003810">
    <property type="entry name" value="Mntp/YtaF"/>
</dbReference>
<gene>
    <name evidence="6" type="ORF">NZD89_03030</name>
</gene>
<keyword evidence="7" id="KW-1185">Reference proteome</keyword>
<dbReference type="PANTHER" id="PTHR35529">
    <property type="entry name" value="MANGANESE EFFLUX PUMP MNTP-RELATED"/>
    <property type="match status" value="1"/>
</dbReference>
<proteinExistence type="predicted"/>
<evidence type="ECO:0000256" key="1">
    <source>
        <dbReference type="ARBA" id="ARBA00022475"/>
    </source>
</evidence>
<keyword evidence="2 5" id="KW-0812">Transmembrane</keyword>
<dbReference type="PANTHER" id="PTHR35529:SF1">
    <property type="entry name" value="MANGANESE EFFLUX PUMP MNTP-RELATED"/>
    <property type="match status" value="1"/>
</dbReference>
<evidence type="ECO:0000256" key="4">
    <source>
        <dbReference type="ARBA" id="ARBA00023136"/>
    </source>
</evidence>